<name>A0ABU1JTY7_9PROT</name>
<evidence type="ECO:0000256" key="7">
    <source>
        <dbReference type="ARBA" id="ARBA00022989"/>
    </source>
</evidence>
<evidence type="ECO:0000256" key="8">
    <source>
        <dbReference type="ARBA" id="ARBA00023136"/>
    </source>
</evidence>
<dbReference type="EMBL" id="JAVDPW010000008">
    <property type="protein sequence ID" value="MDR6292085.1"/>
    <property type="molecule type" value="Genomic_DNA"/>
</dbReference>
<protein>
    <submittedName>
        <fullName evidence="10">Ceramide glucosyltransferase</fullName>
        <ecNumber evidence="10">2.4.1.80</ecNumber>
    </submittedName>
</protein>
<gene>
    <name evidence="10" type="ORF">E9232_004623</name>
</gene>
<comment type="pathway">
    <text evidence="3">Sphingolipid metabolism.</text>
</comment>
<comment type="pathway">
    <text evidence="2">Lipid metabolism; sphingolipid metabolism.</text>
</comment>
<keyword evidence="6 9" id="KW-0812">Transmembrane</keyword>
<dbReference type="InterPro" id="IPR029044">
    <property type="entry name" value="Nucleotide-diphossugar_trans"/>
</dbReference>
<sequence length="383" mass="40708">MIPRLVMSLLLLLPLLGCLYILAGAVAVGRYARRRPHPAAAFPSITLLKPLHGAEPGLYENLASFCAQDYPGPVQLVFGVTDVRDPAVLVVERLRHAFPLKELTLVIDPRRHGSNPKMSNLANMAEVIRHDTVILSDSDMRVGPDYLRRVAGELQRPGTGGVTCLYHGVAAAGVWSRLSALAIDTHFLPGVVTGLGCGLAQPCFGSTIALGRGTFDAIGGAEAFADQLADDHAMGAAVRAQGLGVAVPSFTIGHLCSEASLGALWAHELRWARTIKSIDPAGHAGSIITHAFPLALVAAALGGGLPALALAGLAVVGRVALCLRLERAYGLPRHPYWLIPARDLLSFAVFVTSYLGHGVNWRGHLYRLVPDGTLMTDRRPPSR</sequence>
<dbReference type="PANTHER" id="PTHR12726">
    <property type="entry name" value="CERAMIDE GLUCOSYLTRANSFERASE"/>
    <property type="match status" value="1"/>
</dbReference>
<dbReference type="CDD" id="cd02520">
    <property type="entry name" value="Glucosylceramide_synthase"/>
    <property type="match status" value="1"/>
</dbReference>
<feature type="transmembrane region" description="Helical" evidence="9">
    <location>
        <begin position="294"/>
        <end position="316"/>
    </location>
</feature>
<keyword evidence="11" id="KW-1185">Reference proteome</keyword>
<dbReference type="InterPro" id="IPR025993">
    <property type="entry name" value="Ceramide_glucosylTrfase"/>
</dbReference>
<evidence type="ECO:0000313" key="11">
    <source>
        <dbReference type="Proteomes" id="UP001262410"/>
    </source>
</evidence>
<dbReference type="Gene3D" id="3.90.550.10">
    <property type="entry name" value="Spore Coat Polysaccharide Biosynthesis Protein SpsA, Chain A"/>
    <property type="match status" value="1"/>
</dbReference>
<dbReference type="PANTHER" id="PTHR12726:SF0">
    <property type="entry name" value="CERAMIDE GLUCOSYLTRANSFERASE"/>
    <property type="match status" value="1"/>
</dbReference>
<accession>A0ABU1JTY7</accession>
<comment type="subcellular location">
    <subcellularLocation>
        <location evidence="1">Membrane</location>
        <topology evidence="1">Multi-pass membrane protein</topology>
    </subcellularLocation>
</comment>
<dbReference type="InterPro" id="IPR017835">
    <property type="entry name" value="Hopen-assoc_HpnI"/>
</dbReference>
<evidence type="ECO:0000256" key="2">
    <source>
        <dbReference type="ARBA" id="ARBA00004760"/>
    </source>
</evidence>
<dbReference type="GO" id="GO:0008120">
    <property type="term" value="F:ceramide glucosyltransferase activity"/>
    <property type="evidence" value="ECO:0007669"/>
    <property type="project" value="UniProtKB-EC"/>
</dbReference>
<organism evidence="10 11">
    <name type="scientific">Inquilinus ginsengisoli</name>
    <dbReference type="NCBI Taxonomy" id="363840"/>
    <lineage>
        <taxon>Bacteria</taxon>
        <taxon>Pseudomonadati</taxon>
        <taxon>Pseudomonadota</taxon>
        <taxon>Alphaproteobacteria</taxon>
        <taxon>Rhodospirillales</taxon>
        <taxon>Rhodospirillaceae</taxon>
        <taxon>Inquilinus</taxon>
    </lineage>
</organism>
<dbReference type="SUPFAM" id="SSF53448">
    <property type="entry name" value="Nucleotide-diphospho-sugar transferases"/>
    <property type="match status" value="1"/>
</dbReference>
<dbReference type="NCBIfam" id="TIGR03472">
    <property type="entry name" value="HpnI"/>
    <property type="match status" value="1"/>
</dbReference>
<evidence type="ECO:0000256" key="9">
    <source>
        <dbReference type="SAM" id="Phobius"/>
    </source>
</evidence>
<evidence type="ECO:0000256" key="5">
    <source>
        <dbReference type="ARBA" id="ARBA00022679"/>
    </source>
</evidence>
<evidence type="ECO:0000313" key="10">
    <source>
        <dbReference type="EMBL" id="MDR6292085.1"/>
    </source>
</evidence>
<keyword evidence="4 10" id="KW-0328">Glycosyltransferase</keyword>
<comment type="caution">
    <text evidence="10">The sequence shown here is derived from an EMBL/GenBank/DDBJ whole genome shotgun (WGS) entry which is preliminary data.</text>
</comment>
<evidence type="ECO:0000256" key="6">
    <source>
        <dbReference type="ARBA" id="ARBA00022692"/>
    </source>
</evidence>
<keyword evidence="7 9" id="KW-1133">Transmembrane helix</keyword>
<dbReference type="EC" id="2.4.1.80" evidence="10"/>
<evidence type="ECO:0000256" key="1">
    <source>
        <dbReference type="ARBA" id="ARBA00004141"/>
    </source>
</evidence>
<evidence type="ECO:0000256" key="4">
    <source>
        <dbReference type="ARBA" id="ARBA00022676"/>
    </source>
</evidence>
<dbReference type="RefSeq" id="WP_309797866.1">
    <property type="nucleotide sequence ID" value="NZ_JAVDPW010000008.1"/>
</dbReference>
<reference evidence="10 11" key="1">
    <citation type="submission" date="2023-07" db="EMBL/GenBank/DDBJ databases">
        <title>Sorghum-associated microbial communities from plants grown in Nebraska, USA.</title>
        <authorList>
            <person name="Schachtman D."/>
        </authorList>
    </citation>
    <scope>NUCLEOTIDE SEQUENCE [LARGE SCALE GENOMIC DNA]</scope>
    <source>
        <strain evidence="10 11">584</strain>
    </source>
</reference>
<evidence type="ECO:0000256" key="3">
    <source>
        <dbReference type="ARBA" id="ARBA00004991"/>
    </source>
</evidence>
<keyword evidence="5 10" id="KW-0808">Transferase</keyword>
<proteinExistence type="predicted"/>
<dbReference type="Proteomes" id="UP001262410">
    <property type="component" value="Unassembled WGS sequence"/>
</dbReference>
<keyword evidence="8 9" id="KW-0472">Membrane</keyword>
<dbReference type="Pfam" id="PF13506">
    <property type="entry name" value="Glyco_transf_21"/>
    <property type="match status" value="1"/>
</dbReference>